<feature type="domain" description="DUF234" evidence="2">
    <location>
        <begin position="315"/>
        <end position="401"/>
    </location>
</feature>
<sequence length="463" mass="54954">MKFVNRTNELSFIDKEYNAKKSSFIVIYGKRRIGKTELIKESGKNKKFLYFLGRQVNNKDNLEQISQICSVFFKEPMLIGQPFLNWDQLFLYLASHLNKNTLVVFDEYPYFVSAQPGLSTIFQKWWDESLKKIPFCKLIVCGSSFGMMIEETLSEKAPLYGRRTGQIHVKPFSYYDSWEFFPNLSFSQFLEFYSVTGGNPEYLNRFSSYKTVNEAVLQEVFSTHSPLYEEIDFLLKEELREPKNYYSILKSLALKRNKISDLIEQTGIEKSSLHTYLYYLENLGLIEKEVTVTETHPEKSRKGIYRIKDQFVNFWFQFVLPYRREIEIGELDFLMKKMKEQLPKIIQENYQRIAPEIIMKYSNIRQIERIGRYWDSKNEIDNISFNEVDKEIFFIESKWSDKQIGVNILKELISKAQLVDWNKNNRKEKFILLSKSGFTQELIKASKNDKNIILIYEDKNVQS</sequence>
<gene>
    <name evidence="3" type="ORF">UR23_C0033G0003</name>
</gene>
<dbReference type="Pfam" id="PF01637">
    <property type="entry name" value="ATPase_2"/>
    <property type="match status" value="1"/>
</dbReference>
<organism evidence="3 4">
    <name type="scientific">Candidatus Roizmanbacteria bacterium GW2011_GWA2_32_13</name>
    <dbReference type="NCBI Taxonomy" id="1618475"/>
    <lineage>
        <taxon>Bacteria</taxon>
        <taxon>Candidatus Roizmaniibacteriota</taxon>
    </lineage>
</organism>
<comment type="caution">
    <text evidence="3">The sequence shown here is derived from an EMBL/GenBank/DDBJ whole genome shotgun (WGS) entry which is preliminary data.</text>
</comment>
<feature type="domain" description="ATPase" evidence="1">
    <location>
        <begin position="3"/>
        <end position="205"/>
    </location>
</feature>
<dbReference type="InterPro" id="IPR011579">
    <property type="entry name" value="ATPase_dom"/>
</dbReference>
<dbReference type="GO" id="GO:0006355">
    <property type="term" value="P:regulation of DNA-templated transcription"/>
    <property type="evidence" value="ECO:0007669"/>
    <property type="project" value="InterPro"/>
</dbReference>
<reference evidence="3 4" key="1">
    <citation type="journal article" date="2015" name="Nature">
        <title>rRNA introns, odd ribosomes, and small enigmatic genomes across a large radiation of phyla.</title>
        <authorList>
            <person name="Brown C.T."/>
            <person name="Hug L.A."/>
            <person name="Thomas B.C."/>
            <person name="Sharon I."/>
            <person name="Castelle C.J."/>
            <person name="Singh A."/>
            <person name="Wilkins M.J."/>
            <person name="Williams K.H."/>
            <person name="Banfield J.F."/>
        </authorList>
    </citation>
    <scope>NUCLEOTIDE SEQUENCE [LARGE SCALE GENOMIC DNA]</scope>
</reference>
<evidence type="ECO:0008006" key="5">
    <source>
        <dbReference type="Google" id="ProtNLM"/>
    </source>
</evidence>
<dbReference type="InterPro" id="IPR036390">
    <property type="entry name" value="WH_DNA-bd_sf"/>
</dbReference>
<dbReference type="SUPFAM" id="SSF46785">
    <property type="entry name" value="Winged helix' DNA-binding domain"/>
    <property type="match status" value="1"/>
</dbReference>
<dbReference type="Proteomes" id="UP000034349">
    <property type="component" value="Unassembled WGS sequence"/>
</dbReference>
<evidence type="ECO:0000313" key="3">
    <source>
        <dbReference type="EMBL" id="KKP34960.1"/>
    </source>
</evidence>
<dbReference type="Pfam" id="PF03008">
    <property type="entry name" value="DUF234"/>
    <property type="match status" value="1"/>
</dbReference>
<accession>A0A0G0B808</accession>
<dbReference type="GO" id="GO:0003677">
    <property type="term" value="F:DNA binding"/>
    <property type="evidence" value="ECO:0007669"/>
    <property type="project" value="InterPro"/>
</dbReference>
<evidence type="ECO:0000259" key="2">
    <source>
        <dbReference type="Pfam" id="PF03008"/>
    </source>
</evidence>
<dbReference type="AlphaFoldDB" id="A0A0G0B808"/>
<dbReference type="EMBL" id="LBOK01000033">
    <property type="protein sequence ID" value="KKP34960.1"/>
    <property type="molecule type" value="Genomic_DNA"/>
</dbReference>
<protein>
    <recommendedName>
        <fullName evidence="5">ATPase</fullName>
    </recommendedName>
</protein>
<dbReference type="PANTHER" id="PTHR34704:SF1">
    <property type="entry name" value="ATPASE"/>
    <property type="match status" value="1"/>
</dbReference>
<dbReference type="InterPro" id="IPR027417">
    <property type="entry name" value="P-loop_NTPase"/>
</dbReference>
<dbReference type="PANTHER" id="PTHR34704">
    <property type="entry name" value="ATPASE"/>
    <property type="match status" value="1"/>
</dbReference>
<name>A0A0G0B808_9BACT</name>
<evidence type="ECO:0000259" key="1">
    <source>
        <dbReference type="Pfam" id="PF01637"/>
    </source>
</evidence>
<dbReference type="InterPro" id="IPR004256">
    <property type="entry name" value="DUF234"/>
</dbReference>
<dbReference type="PATRIC" id="fig|1618475.3.peg.375"/>
<proteinExistence type="predicted"/>
<dbReference type="Gene3D" id="3.40.50.300">
    <property type="entry name" value="P-loop containing nucleotide triphosphate hydrolases"/>
    <property type="match status" value="1"/>
</dbReference>
<evidence type="ECO:0000313" key="4">
    <source>
        <dbReference type="Proteomes" id="UP000034349"/>
    </source>
</evidence>
<dbReference type="GO" id="GO:0005524">
    <property type="term" value="F:ATP binding"/>
    <property type="evidence" value="ECO:0007669"/>
    <property type="project" value="InterPro"/>
</dbReference>
<dbReference type="SUPFAM" id="SSF52540">
    <property type="entry name" value="P-loop containing nucleoside triphosphate hydrolases"/>
    <property type="match status" value="1"/>
</dbReference>